<feature type="compositionally biased region" description="Basic and acidic residues" evidence="1">
    <location>
        <begin position="143"/>
        <end position="168"/>
    </location>
</feature>
<feature type="chain" id="PRO_5036448805" evidence="2">
    <location>
        <begin position="21"/>
        <end position="613"/>
    </location>
</feature>
<feature type="region of interest" description="Disordered" evidence="1">
    <location>
        <begin position="573"/>
        <end position="599"/>
    </location>
</feature>
<organism evidence="3 4">
    <name type="scientific">Nephila pilipes</name>
    <name type="common">Giant wood spider</name>
    <name type="synonym">Nephila maculata</name>
    <dbReference type="NCBI Taxonomy" id="299642"/>
    <lineage>
        <taxon>Eukaryota</taxon>
        <taxon>Metazoa</taxon>
        <taxon>Ecdysozoa</taxon>
        <taxon>Arthropoda</taxon>
        <taxon>Chelicerata</taxon>
        <taxon>Arachnida</taxon>
        <taxon>Araneae</taxon>
        <taxon>Araneomorphae</taxon>
        <taxon>Entelegynae</taxon>
        <taxon>Araneoidea</taxon>
        <taxon>Nephilidae</taxon>
        <taxon>Nephila</taxon>
    </lineage>
</organism>
<feature type="compositionally biased region" description="Polar residues" evidence="1">
    <location>
        <begin position="313"/>
        <end position="322"/>
    </location>
</feature>
<evidence type="ECO:0000256" key="2">
    <source>
        <dbReference type="SAM" id="SignalP"/>
    </source>
</evidence>
<gene>
    <name evidence="3" type="primary">AVEN_178652_1</name>
    <name evidence="3" type="ORF">NPIL_150141</name>
</gene>
<dbReference type="Proteomes" id="UP000887013">
    <property type="component" value="Unassembled WGS sequence"/>
</dbReference>
<feature type="signal peptide" evidence="2">
    <location>
        <begin position="1"/>
        <end position="20"/>
    </location>
</feature>
<accession>A0A8X6PQZ2</accession>
<dbReference type="AlphaFoldDB" id="A0A8X6PQZ2"/>
<proteinExistence type="predicted"/>
<evidence type="ECO:0000313" key="4">
    <source>
        <dbReference type="Proteomes" id="UP000887013"/>
    </source>
</evidence>
<feature type="region of interest" description="Disordered" evidence="1">
    <location>
        <begin position="352"/>
        <end position="384"/>
    </location>
</feature>
<name>A0A8X6PQZ2_NEPPI</name>
<keyword evidence="2" id="KW-0732">Signal</keyword>
<feature type="compositionally biased region" description="Basic and acidic residues" evidence="1">
    <location>
        <begin position="365"/>
        <end position="374"/>
    </location>
</feature>
<protein>
    <submittedName>
        <fullName evidence="3">Uncharacterized protein</fullName>
    </submittedName>
</protein>
<dbReference type="OrthoDB" id="6425753at2759"/>
<reference evidence="3" key="1">
    <citation type="submission" date="2020-08" db="EMBL/GenBank/DDBJ databases">
        <title>Multicomponent nature underlies the extraordinary mechanical properties of spider dragline silk.</title>
        <authorList>
            <person name="Kono N."/>
            <person name="Nakamura H."/>
            <person name="Mori M."/>
            <person name="Yoshida Y."/>
            <person name="Ohtoshi R."/>
            <person name="Malay A.D."/>
            <person name="Moran D.A.P."/>
            <person name="Tomita M."/>
            <person name="Numata K."/>
            <person name="Arakawa K."/>
        </authorList>
    </citation>
    <scope>NUCLEOTIDE SEQUENCE</scope>
</reference>
<feature type="region of interest" description="Disordered" evidence="1">
    <location>
        <begin position="300"/>
        <end position="337"/>
    </location>
</feature>
<sequence length="613" mass="70049">MLYFILPLLLCSKAFHNCAAANTSDISYDTSKSNPIVSHLIKASPLDSTVDVVHVITKHSDNAQNPGIDDELPKDLEMTSEVKKAIVRHSIRDMLKNIQVENSTEDSDFDRSISNLSQVVYSKLTNILRNRMKELFSKTFPLNREKSGSDNSEDTHASSESTEAHSSDVSDVSEELDKETKALVNNSDERVPSGRQFVFHPYLPYSKDALPDEKISIHDVIPVKMVKFIKSMVEDAPWEQMFMKMVRMVVDQFVDKIIEKMFAHKDEDDKWRSLEDDPKTAAWSLPQTVLTSVVRMRRSSGGKLKSEKEEAWSDSNFSSANRVSKEDRSKVKESPEEESWLDSILDYMFPEDSKADSFGDDDSETEQREKRDTTETTPSESRSRSEIIHGFLIRLINFQSEKLTPETVDAVVKESIRRKTLQIMSPSDIEDNDYDDDESILDASSLPMDNPSELLSERWLSVLKSEGHPSIVDSTENATRVKRSATDDTDEENIEKRLWQANRRTRPSNSKARDDCSLRRACNAGRLLSRLPSVQDITLQLKAYGNEPHWDALLWGMSKKRCSRIFCKRQRSPKGSKHRWDIPEKPHHKKSTSTSRGSRLRFDESDLTTIYPV</sequence>
<keyword evidence="4" id="KW-1185">Reference proteome</keyword>
<feature type="region of interest" description="Disordered" evidence="1">
    <location>
        <begin position="142"/>
        <end position="178"/>
    </location>
</feature>
<evidence type="ECO:0000256" key="1">
    <source>
        <dbReference type="SAM" id="MobiDB-lite"/>
    </source>
</evidence>
<comment type="caution">
    <text evidence="3">The sequence shown here is derived from an EMBL/GenBank/DDBJ whole genome shotgun (WGS) entry which is preliminary data.</text>
</comment>
<dbReference type="EMBL" id="BMAW01119366">
    <property type="protein sequence ID" value="GFT84321.1"/>
    <property type="molecule type" value="Genomic_DNA"/>
</dbReference>
<evidence type="ECO:0000313" key="3">
    <source>
        <dbReference type="EMBL" id="GFT84321.1"/>
    </source>
</evidence>
<feature type="compositionally biased region" description="Basic and acidic residues" evidence="1">
    <location>
        <begin position="323"/>
        <end position="334"/>
    </location>
</feature>